<evidence type="ECO:0000256" key="1">
    <source>
        <dbReference type="SAM" id="SignalP"/>
    </source>
</evidence>
<dbReference type="InterPro" id="IPR019613">
    <property type="entry name" value="DUF4198"/>
</dbReference>
<gene>
    <name evidence="2" type="ORF">C666_08190</name>
</gene>
<dbReference type="STRING" id="1123367.GCA_000621305_01650"/>
<organism evidence="2 3">
    <name type="scientific">Thauera linaloolentis (strain DSM 12138 / JCM 21573 / CCUG 41526 / CIP 105981 / IAM 15112 / NBRC 102519 / 47Lol)</name>
    <dbReference type="NCBI Taxonomy" id="1123367"/>
    <lineage>
        <taxon>Bacteria</taxon>
        <taxon>Pseudomonadati</taxon>
        <taxon>Pseudomonadota</taxon>
        <taxon>Betaproteobacteria</taxon>
        <taxon>Rhodocyclales</taxon>
        <taxon>Zoogloeaceae</taxon>
        <taxon>Thauera</taxon>
    </lineage>
</organism>
<name>N6Z1Y4_THAL4</name>
<dbReference type="OrthoDB" id="5943at2"/>
<dbReference type="AlphaFoldDB" id="N6Z1Y4"/>
<comment type="caution">
    <text evidence="2">The sequence shown here is derived from an EMBL/GenBank/DDBJ whole genome shotgun (WGS) entry which is preliminary data.</text>
</comment>
<accession>N6Z1Y4</accession>
<evidence type="ECO:0000313" key="2">
    <source>
        <dbReference type="EMBL" id="ENO88627.1"/>
    </source>
</evidence>
<feature type="signal peptide" evidence="1">
    <location>
        <begin position="1"/>
        <end position="23"/>
    </location>
</feature>
<keyword evidence="2" id="KW-0472">Membrane</keyword>
<dbReference type="RefSeq" id="WP_004336561.1">
    <property type="nucleotide sequence ID" value="NZ_AMXE01000023.1"/>
</dbReference>
<dbReference type="EMBL" id="AMXE01000023">
    <property type="protein sequence ID" value="ENO88627.1"/>
    <property type="molecule type" value="Genomic_DNA"/>
</dbReference>
<keyword evidence="3" id="KW-1185">Reference proteome</keyword>
<evidence type="ECO:0000313" key="3">
    <source>
        <dbReference type="Proteomes" id="UP000013232"/>
    </source>
</evidence>
<feature type="chain" id="PRO_5004128557" evidence="1">
    <location>
        <begin position="24"/>
        <end position="267"/>
    </location>
</feature>
<keyword evidence="2" id="KW-0812">Transmembrane</keyword>
<dbReference type="Pfam" id="PF10670">
    <property type="entry name" value="DUF4198"/>
    <property type="match status" value="1"/>
</dbReference>
<dbReference type="eggNOG" id="COG5266">
    <property type="taxonomic scope" value="Bacteria"/>
</dbReference>
<proteinExistence type="predicted"/>
<dbReference type="Proteomes" id="UP000013232">
    <property type="component" value="Unassembled WGS sequence"/>
</dbReference>
<protein>
    <submittedName>
        <fullName evidence="2">Nickel transport complex transmembrane protein NikM</fullName>
    </submittedName>
</protein>
<reference evidence="2 3" key="1">
    <citation type="submission" date="2012-09" db="EMBL/GenBank/DDBJ databases">
        <title>Draft Genome Sequences of 6 Strains from Genus Thauera.</title>
        <authorList>
            <person name="Liu B."/>
            <person name="Shapleigh J.P."/>
            <person name="Frostegard A.H."/>
        </authorList>
    </citation>
    <scope>NUCLEOTIDE SEQUENCE [LARGE SCALE GENOMIC DNA]</scope>
    <source>
        <strain evidence="3">47Lol / DSM 12138</strain>
    </source>
</reference>
<keyword evidence="1" id="KW-0732">Signal</keyword>
<sequence>MKLNKHLAAAALGLAIAAPAAQAHEFWLLPSSTVLSSPGYITVDAAVSNDIFYFNYRPLGIRDNLVISAPDGSTVAPESLTQGKLRTVFDANLQATGTYRLAIANSSLMASWKENGETKRWRGTHAEMAEKVPANAQDLVVREGISRLETFVTVGRPSEIKPTGKGLELLPVTHPNDLYEGSPAVFTFVVDGKPAAGVEVEMIRAGTRYRDQLEKITLVTNADGQVSYTWKEPGMYYVKTGVTGKSDTMENVERRLSYVTTLEVLAQ</sequence>